<dbReference type="EMBL" id="BKZW01000001">
    <property type="protein sequence ID" value="GER89097.1"/>
    <property type="molecule type" value="Genomic_DNA"/>
</dbReference>
<dbReference type="RefSeq" id="WP_151756908.1">
    <property type="nucleotide sequence ID" value="NZ_BKZW01000001.1"/>
</dbReference>
<feature type="transmembrane region" description="Helical" evidence="1">
    <location>
        <begin position="114"/>
        <end position="136"/>
    </location>
</feature>
<evidence type="ECO:0008006" key="4">
    <source>
        <dbReference type="Google" id="ProtNLM"/>
    </source>
</evidence>
<organism evidence="2 3">
    <name type="scientific">Dictyobacter vulcani</name>
    <dbReference type="NCBI Taxonomy" id="2607529"/>
    <lineage>
        <taxon>Bacteria</taxon>
        <taxon>Bacillati</taxon>
        <taxon>Chloroflexota</taxon>
        <taxon>Ktedonobacteria</taxon>
        <taxon>Ktedonobacterales</taxon>
        <taxon>Dictyobacteraceae</taxon>
        <taxon>Dictyobacter</taxon>
    </lineage>
</organism>
<gene>
    <name evidence="2" type="ORF">KDW_32590</name>
</gene>
<evidence type="ECO:0000313" key="3">
    <source>
        <dbReference type="Proteomes" id="UP000326912"/>
    </source>
</evidence>
<keyword evidence="1" id="KW-1133">Transmembrane helix</keyword>
<keyword evidence="1" id="KW-0472">Membrane</keyword>
<keyword evidence="3" id="KW-1185">Reference proteome</keyword>
<sequence length="188" mass="20492">MSWHFSSLNRVTSATTAAYLASVLFAIHLVTYLIPVLRDATGLTAPLIAEPLTILAVAEHLCIFLIIPALPAPDWARIAGYGWLVVDIASDIMQLNGTPRENYLPLRYGGHISAALWILLVSLNTTGALRIIGILLALDLAIYSFIAFIPLSFLLLLPSLILLPLWLALSGRFLARKKTGDAIAKKHQ</sequence>
<dbReference type="AlphaFoldDB" id="A0A5J4KRT1"/>
<evidence type="ECO:0000313" key="2">
    <source>
        <dbReference type="EMBL" id="GER89097.1"/>
    </source>
</evidence>
<proteinExistence type="predicted"/>
<reference evidence="2 3" key="1">
    <citation type="submission" date="2019-10" db="EMBL/GenBank/DDBJ databases">
        <title>Dictyobacter vulcani sp. nov., within the class Ktedonobacteria, isolated from soil of volcanic Mt. Zao.</title>
        <authorList>
            <person name="Zheng Y."/>
            <person name="Wang C.M."/>
            <person name="Sakai Y."/>
            <person name="Abe K."/>
            <person name="Yokota A."/>
            <person name="Yabe S."/>
        </authorList>
    </citation>
    <scope>NUCLEOTIDE SEQUENCE [LARGE SCALE GENOMIC DNA]</scope>
    <source>
        <strain evidence="2 3">W12</strain>
    </source>
</reference>
<feature type="transmembrane region" description="Helical" evidence="1">
    <location>
        <begin position="142"/>
        <end position="169"/>
    </location>
</feature>
<name>A0A5J4KRT1_9CHLR</name>
<protein>
    <recommendedName>
        <fullName evidence="4">DUF4386 domain-containing protein</fullName>
    </recommendedName>
</protein>
<accession>A0A5J4KRT1</accession>
<dbReference type="Proteomes" id="UP000326912">
    <property type="component" value="Unassembled WGS sequence"/>
</dbReference>
<evidence type="ECO:0000256" key="1">
    <source>
        <dbReference type="SAM" id="Phobius"/>
    </source>
</evidence>
<keyword evidence="1" id="KW-0812">Transmembrane</keyword>
<comment type="caution">
    <text evidence="2">The sequence shown here is derived from an EMBL/GenBank/DDBJ whole genome shotgun (WGS) entry which is preliminary data.</text>
</comment>
<feature type="transmembrane region" description="Helical" evidence="1">
    <location>
        <begin position="16"/>
        <end position="35"/>
    </location>
</feature>